<evidence type="ECO:0000313" key="6">
    <source>
        <dbReference type="Proteomes" id="UP001212821"/>
    </source>
</evidence>
<feature type="region of interest" description="Disordered" evidence="2">
    <location>
        <begin position="382"/>
        <end position="420"/>
    </location>
</feature>
<dbReference type="PANTHER" id="PTHR43156:SF2">
    <property type="entry name" value="STAGE II SPORULATION PROTEIN E"/>
    <property type="match status" value="1"/>
</dbReference>
<accession>A0ABY7QBM5</accession>
<feature type="domain" description="PPM-type phosphatase" evidence="4">
    <location>
        <begin position="162"/>
        <end position="380"/>
    </location>
</feature>
<dbReference type="SMART" id="SM00331">
    <property type="entry name" value="PP2C_SIG"/>
    <property type="match status" value="1"/>
</dbReference>
<feature type="transmembrane region" description="Helical" evidence="3">
    <location>
        <begin position="108"/>
        <end position="127"/>
    </location>
</feature>
<protein>
    <submittedName>
        <fullName evidence="5">PP2C family protein-serine/threonine phosphatase</fullName>
    </submittedName>
</protein>
<keyword evidence="1" id="KW-0378">Hydrolase</keyword>
<sequence length="433" mass="47207">MRIPRRGGADRQRRTEPVGTEPRVPAQPVWIRWLPAIYVATILALEPITPVQWPVSFLLIALPVVAAYAHGPAFVATVTVLAVVFEGVLAGTPCCAGRDVGYLWERHYVATYFSTALVGMLGAVLAAHRTRRERTLATVRSVAETAQRVLLRPVPHLLGRISIETLYLSAAAEARIGGDLFEAMSTAHGVRLLIGDVRGKGLLAVETAAATLAAFREAAYDEPDLPAIARRLERSMSRRAAQLPSSDERFITTVLAEIPGDEPVVRIVNCGHPPPLLIDQGRVSELAPGDPSPPINLGVLLGGDYHVDVEPFRPGDRLLLYTDGVTETRDRTGAFYPLTQRVRDWTALAPRELLNHLHRDLIAYSGAALDDDIAVLVAQRLPDGEEPGPHTDRARDGSKGGSGGSDRGGTAALGRHRRRRPRYLPQIVRYAWR</sequence>
<organism evidence="5 6">
    <name type="scientific">Kitasatospora cathayae</name>
    <dbReference type="NCBI Taxonomy" id="3004092"/>
    <lineage>
        <taxon>Bacteria</taxon>
        <taxon>Bacillati</taxon>
        <taxon>Actinomycetota</taxon>
        <taxon>Actinomycetes</taxon>
        <taxon>Kitasatosporales</taxon>
        <taxon>Streptomycetaceae</taxon>
        <taxon>Kitasatospora</taxon>
    </lineage>
</organism>
<reference evidence="6" key="1">
    <citation type="submission" date="2022-12" db="EMBL/GenBank/DDBJ databases">
        <authorList>
            <person name="Mo P."/>
        </authorList>
    </citation>
    <scope>NUCLEOTIDE SEQUENCE [LARGE SCALE GENOMIC DNA]</scope>
    <source>
        <strain evidence="6">HUAS 3-15</strain>
    </source>
</reference>
<keyword evidence="6" id="KW-1185">Reference proteome</keyword>
<name>A0ABY7QBM5_9ACTN</name>
<feature type="transmembrane region" description="Helical" evidence="3">
    <location>
        <begin position="57"/>
        <end position="83"/>
    </location>
</feature>
<dbReference type="Gene3D" id="3.60.40.10">
    <property type="entry name" value="PPM-type phosphatase domain"/>
    <property type="match status" value="1"/>
</dbReference>
<feature type="region of interest" description="Disordered" evidence="2">
    <location>
        <begin position="1"/>
        <end position="22"/>
    </location>
</feature>
<feature type="transmembrane region" description="Helical" evidence="3">
    <location>
        <begin position="29"/>
        <end position="45"/>
    </location>
</feature>
<dbReference type="EMBL" id="CP115450">
    <property type="protein sequence ID" value="WBP90098.1"/>
    <property type="molecule type" value="Genomic_DNA"/>
</dbReference>
<evidence type="ECO:0000256" key="2">
    <source>
        <dbReference type="SAM" id="MobiDB-lite"/>
    </source>
</evidence>
<dbReference type="InterPro" id="IPR052016">
    <property type="entry name" value="Bact_Sigma-Reg"/>
</dbReference>
<evidence type="ECO:0000259" key="4">
    <source>
        <dbReference type="SMART" id="SM00331"/>
    </source>
</evidence>
<evidence type="ECO:0000256" key="1">
    <source>
        <dbReference type="ARBA" id="ARBA00022801"/>
    </source>
</evidence>
<keyword evidence="3" id="KW-0812">Transmembrane</keyword>
<keyword evidence="3" id="KW-1133">Transmembrane helix</keyword>
<feature type="compositionally biased region" description="Basic and acidic residues" evidence="2">
    <location>
        <begin position="7"/>
        <end position="16"/>
    </location>
</feature>
<dbReference type="Pfam" id="PF07228">
    <property type="entry name" value="SpoIIE"/>
    <property type="match status" value="1"/>
</dbReference>
<feature type="compositionally biased region" description="Basic and acidic residues" evidence="2">
    <location>
        <begin position="387"/>
        <end position="398"/>
    </location>
</feature>
<gene>
    <name evidence="5" type="ORF">O1G21_32420</name>
</gene>
<evidence type="ECO:0000313" key="5">
    <source>
        <dbReference type="EMBL" id="WBP90098.1"/>
    </source>
</evidence>
<dbReference type="PANTHER" id="PTHR43156">
    <property type="entry name" value="STAGE II SPORULATION PROTEIN E-RELATED"/>
    <property type="match status" value="1"/>
</dbReference>
<evidence type="ECO:0000256" key="3">
    <source>
        <dbReference type="SAM" id="Phobius"/>
    </source>
</evidence>
<proteinExistence type="predicted"/>
<keyword evidence="3" id="KW-0472">Membrane</keyword>
<dbReference type="RefSeq" id="WP_270148671.1">
    <property type="nucleotide sequence ID" value="NZ_CP115450.1"/>
</dbReference>
<dbReference type="Proteomes" id="UP001212821">
    <property type="component" value="Chromosome"/>
</dbReference>
<dbReference type="InterPro" id="IPR001932">
    <property type="entry name" value="PPM-type_phosphatase-like_dom"/>
</dbReference>
<dbReference type="SUPFAM" id="SSF81606">
    <property type="entry name" value="PP2C-like"/>
    <property type="match status" value="1"/>
</dbReference>
<dbReference type="InterPro" id="IPR036457">
    <property type="entry name" value="PPM-type-like_dom_sf"/>
</dbReference>